<feature type="domain" description="MoaB/Mog" evidence="15">
    <location>
        <begin position="463"/>
        <end position="655"/>
    </location>
</feature>
<feature type="region of interest" description="Disordered" evidence="13">
    <location>
        <begin position="77"/>
        <end position="107"/>
    </location>
</feature>
<protein>
    <recommendedName>
        <fullName evidence="2">FAD synthase</fullName>
        <ecNumber evidence="2">2.7.7.2</ecNumber>
    </recommendedName>
    <alternativeName>
        <fullName evidence="10">FAD pyrophosphorylase</fullName>
    </alternativeName>
    <alternativeName>
        <fullName evidence="11">FMN adenylyltransferase</fullName>
    </alternativeName>
</protein>
<dbReference type="InterPro" id="IPR036425">
    <property type="entry name" value="MoaB/Mog-like_dom_sf"/>
</dbReference>
<evidence type="ECO:0000256" key="7">
    <source>
        <dbReference type="ARBA" id="ARBA00022741"/>
    </source>
</evidence>
<dbReference type="EC" id="2.7.7.2" evidence="2"/>
<evidence type="ECO:0000256" key="4">
    <source>
        <dbReference type="ARBA" id="ARBA00022643"/>
    </source>
</evidence>
<dbReference type="Gene3D" id="3.40.980.10">
    <property type="entry name" value="MoaB/Mog-like domain"/>
    <property type="match status" value="1"/>
</dbReference>
<evidence type="ECO:0000256" key="14">
    <source>
        <dbReference type="SAM" id="Phobius"/>
    </source>
</evidence>
<dbReference type="AlphaFoldDB" id="A0A7S2YRU1"/>
<evidence type="ECO:0000256" key="3">
    <source>
        <dbReference type="ARBA" id="ARBA00022630"/>
    </source>
</evidence>
<evidence type="ECO:0000256" key="8">
    <source>
        <dbReference type="ARBA" id="ARBA00022827"/>
    </source>
</evidence>
<evidence type="ECO:0000256" key="6">
    <source>
        <dbReference type="ARBA" id="ARBA00022695"/>
    </source>
</evidence>
<evidence type="ECO:0000256" key="10">
    <source>
        <dbReference type="ARBA" id="ARBA00031145"/>
    </source>
</evidence>
<keyword evidence="14" id="KW-0812">Transmembrane</keyword>
<keyword evidence="8" id="KW-0274">FAD</keyword>
<dbReference type="PANTHER" id="PTHR23293:SF9">
    <property type="entry name" value="FAD SYNTHASE"/>
    <property type="match status" value="1"/>
</dbReference>
<keyword evidence="7" id="KW-0547">Nucleotide-binding</keyword>
<dbReference type="GO" id="GO:0003919">
    <property type="term" value="F:FMN adenylyltransferase activity"/>
    <property type="evidence" value="ECO:0007669"/>
    <property type="project" value="UniProtKB-EC"/>
</dbReference>
<keyword evidence="9" id="KW-0067">ATP-binding</keyword>
<keyword evidence="3" id="KW-0285">Flavoprotein</keyword>
<proteinExistence type="predicted"/>
<evidence type="ECO:0000256" key="12">
    <source>
        <dbReference type="ARBA" id="ARBA00049494"/>
    </source>
</evidence>
<dbReference type="Pfam" id="PF24102">
    <property type="entry name" value="FLAD1_M"/>
    <property type="match status" value="1"/>
</dbReference>
<dbReference type="EMBL" id="HBHT01037892">
    <property type="protein sequence ID" value="CAD9991601.1"/>
    <property type="molecule type" value="Transcribed_RNA"/>
</dbReference>
<keyword evidence="14" id="KW-0472">Membrane</keyword>
<dbReference type="InterPro" id="IPR002500">
    <property type="entry name" value="PAPS_reduct_dom"/>
</dbReference>
<evidence type="ECO:0000256" key="2">
    <source>
        <dbReference type="ARBA" id="ARBA00012393"/>
    </source>
</evidence>
<sequence>MKHTDILRTAASTTAHHTQAAQPPFQTKSRKSNHIQHSPLSALLLFLLGCCGGGLSCFLPSPVQAFSTLTRHGRAPLSLPMSESTTNPQQTMDHHHHVTTSEHDLPPNWRVITPDMMPPKDAAPFSTPTAQALLSQRAPWSHQCYQDAWTWHETLTQDCQDLSLQQPLQQALDVLGNAHRLYGSRHVLGSFNGGKDACVILELMRAAHAHAHRHNDGTTTPVRPRVVYWDKEGEFPEVLQFVQDNVERYDLDMICFAQGISFADGLRLLVEHTDDSTTSVGSAATTTPLAFCLGTRSSDPNAHGQGIWEPSSASFMPPFMRVNPILQWDYGLVWQLLRSYPIPLCDLYEQGYTSLGTVHDTLRNPALRVMDPPLYNDDGEVVTERYRAAWMLTDYSQERAGRIPKAKLTTSKATPTKETSTTVPKEITTPPQPETTTTSAPPPSSMASDISYGSDTVTQRTVGLLIIGDEILKGYTADANSQAAALALGQENVALKRIVVVSDDLDDIVAEIHRLQSQVDVIVTSGGVGPTHDDVTIKSVAAALNCEMVLHKEMAQFLRDMESSNGDQNGDHASPLTEAQIKMATLPSISKLRYLSSHQYNQKETTFSTPEQQPEEEPKRKEWPVLQCRNIFILPGVPEYFASKIASVAAYLSCQLERSSGFKVVLSAEENSLVPFLNQVVERHPLVSFGSYPFVNQPEQKTVITVEGKLITNSSTTTANDDTDSALNRRNSQVFDPKDIETCRQDMEMHVQRALDDLIATLPSNCVIRVDVDDMILF</sequence>
<feature type="transmembrane region" description="Helical" evidence="14">
    <location>
        <begin position="40"/>
        <end position="61"/>
    </location>
</feature>
<dbReference type="GO" id="GO:0006747">
    <property type="term" value="P:FAD biosynthetic process"/>
    <property type="evidence" value="ECO:0007669"/>
    <property type="project" value="TreeGrafter"/>
</dbReference>
<evidence type="ECO:0000256" key="9">
    <source>
        <dbReference type="ARBA" id="ARBA00022840"/>
    </source>
</evidence>
<comment type="catalytic activity">
    <reaction evidence="12">
        <text>FMN + ATP + H(+) = FAD + diphosphate</text>
        <dbReference type="Rhea" id="RHEA:17237"/>
        <dbReference type="ChEBI" id="CHEBI:15378"/>
        <dbReference type="ChEBI" id="CHEBI:30616"/>
        <dbReference type="ChEBI" id="CHEBI:33019"/>
        <dbReference type="ChEBI" id="CHEBI:57692"/>
        <dbReference type="ChEBI" id="CHEBI:58210"/>
        <dbReference type="EC" id="2.7.7.2"/>
    </reaction>
</comment>
<name>A0A7S2YRU1_9STRA</name>
<comment type="pathway">
    <text evidence="1">Cofactor biosynthesis; FAD biosynthesis; FAD from FMN: step 1/1.</text>
</comment>
<feature type="region of interest" description="Disordered" evidence="13">
    <location>
        <begin position="1"/>
        <end position="33"/>
    </location>
</feature>
<dbReference type="PANTHER" id="PTHR23293">
    <property type="entry name" value="FAD SYNTHETASE-RELATED FMN ADENYLYLTRANSFERASE"/>
    <property type="match status" value="1"/>
</dbReference>
<dbReference type="SMART" id="SM00852">
    <property type="entry name" value="MoCF_biosynth"/>
    <property type="match status" value="1"/>
</dbReference>
<organism evidence="16">
    <name type="scientific">Entomoneis paludosa</name>
    <dbReference type="NCBI Taxonomy" id="265537"/>
    <lineage>
        <taxon>Eukaryota</taxon>
        <taxon>Sar</taxon>
        <taxon>Stramenopiles</taxon>
        <taxon>Ochrophyta</taxon>
        <taxon>Bacillariophyta</taxon>
        <taxon>Bacillariophyceae</taxon>
        <taxon>Bacillariophycidae</taxon>
        <taxon>Entomoneidaceae</taxon>
        <taxon>Entomoneis</taxon>
    </lineage>
</organism>
<dbReference type="Gene3D" id="3.40.50.620">
    <property type="entry name" value="HUPs"/>
    <property type="match status" value="1"/>
</dbReference>
<dbReference type="InterPro" id="IPR001453">
    <property type="entry name" value="MoaB/Mog_dom"/>
</dbReference>
<feature type="region of interest" description="Disordered" evidence="13">
    <location>
        <begin position="405"/>
        <end position="451"/>
    </location>
</feature>
<evidence type="ECO:0000256" key="11">
    <source>
        <dbReference type="ARBA" id="ARBA00031871"/>
    </source>
</evidence>
<feature type="compositionally biased region" description="Low complexity" evidence="13">
    <location>
        <begin position="9"/>
        <end position="22"/>
    </location>
</feature>
<dbReference type="Pfam" id="PF01507">
    <property type="entry name" value="PAPS_reduct"/>
    <property type="match status" value="1"/>
</dbReference>
<keyword evidence="14" id="KW-1133">Transmembrane helix</keyword>
<dbReference type="GO" id="GO:0005524">
    <property type="term" value="F:ATP binding"/>
    <property type="evidence" value="ECO:0007669"/>
    <property type="project" value="UniProtKB-KW"/>
</dbReference>
<feature type="compositionally biased region" description="Polar residues" evidence="13">
    <location>
        <begin position="81"/>
        <end position="91"/>
    </location>
</feature>
<keyword evidence="5" id="KW-0808">Transferase</keyword>
<reference evidence="16" key="1">
    <citation type="submission" date="2021-01" db="EMBL/GenBank/DDBJ databases">
        <authorList>
            <person name="Corre E."/>
            <person name="Pelletier E."/>
            <person name="Niang G."/>
            <person name="Scheremetjew M."/>
            <person name="Finn R."/>
            <person name="Kale V."/>
            <person name="Holt S."/>
            <person name="Cochrane G."/>
            <person name="Meng A."/>
            <person name="Brown T."/>
            <person name="Cohen L."/>
        </authorList>
    </citation>
    <scope>NUCLEOTIDE SEQUENCE</scope>
    <source>
        <strain evidence="16">CCMP125</strain>
    </source>
</reference>
<dbReference type="Pfam" id="PF00994">
    <property type="entry name" value="MoCF_biosynth"/>
    <property type="match status" value="1"/>
</dbReference>
<feature type="compositionally biased region" description="Polar residues" evidence="13">
    <location>
        <begin position="408"/>
        <end position="423"/>
    </location>
</feature>
<keyword evidence="6" id="KW-0548">Nucleotidyltransferase</keyword>
<evidence type="ECO:0000259" key="15">
    <source>
        <dbReference type="SMART" id="SM00852"/>
    </source>
</evidence>
<dbReference type="SUPFAM" id="SSF53218">
    <property type="entry name" value="Molybdenum cofactor biosynthesis proteins"/>
    <property type="match status" value="1"/>
</dbReference>
<dbReference type="InterPro" id="IPR014729">
    <property type="entry name" value="Rossmann-like_a/b/a_fold"/>
</dbReference>
<evidence type="ECO:0000256" key="5">
    <source>
        <dbReference type="ARBA" id="ARBA00022679"/>
    </source>
</evidence>
<evidence type="ECO:0000256" key="1">
    <source>
        <dbReference type="ARBA" id="ARBA00004726"/>
    </source>
</evidence>
<evidence type="ECO:0000256" key="13">
    <source>
        <dbReference type="SAM" id="MobiDB-lite"/>
    </source>
</evidence>
<evidence type="ECO:0000313" key="16">
    <source>
        <dbReference type="EMBL" id="CAD9991601.1"/>
    </source>
</evidence>
<gene>
    <name evidence="16" type="ORF">APAL1065_LOCUS25456</name>
</gene>
<accession>A0A7S2YRU1</accession>
<dbReference type="InterPro" id="IPR056596">
    <property type="entry name" value="FLAD1_M"/>
</dbReference>
<keyword evidence="4" id="KW-0288">FMN</keyword>
<dbReference type="SUPFAM" id="SSF52402">
    <property type="entry name" value="Adenine nucleotide alpha hydrolases-like"/>
    <property type="match status" value="1"/>
</dbReference>